<dbReference type="Proteomes" id="UP000003882">
    <property type="component" value="Unassembled WGS sequence"/>
</dbReference>
<dbReference type="AlphaFoldDB" id="B6XWR7"/>
<dbReference type="EMBL" id="ABXY01000023">
    <property type="protein sequence ID" value="EEB21071.1"/>
    <property type="molecule type" value="Genomic_DNA"/>
</dbReference>
<protein>
    <submittedName>
        <fullName evidence="1">Uncharacterized protein</fullName>
    </submittedName>
</protein>
<sequence>MPCSPHHKYSKCSEKLGLFELLPYLNRVFKNKTATRRKRQVAGSKYRNHACCIAIS</sequence>
<proteinExistence type="predicted"/>
<reference evidence="1 2" key="1">
    <citation type="submission" date="2008-10" db="EMBL/GenBank/DDBJ databases">
        <title>Draft genome sequence of Bifidobacterium catenulatum (DSM 16992).</title>
        <authorList>
            <person name="Sudarsanam P."/>
            <person name="Ley R."/>
            <person name="Guruge J."/>
            <person name="Turnbaugh P.J."/>
            <person name="Mahowald M."/>
            <person name="Liep D."/>
            <person name="Gordon J."/>
        </authorList>
    </citation>
    <scope>NUCLEOTIDE SEQUENCE [LARGE SCALE GENOMIC DNA]</scope>
    <source>
        <strain evidence="1 2">DSM 16992</strain>
    </source>
</reference>
<name>B6XWR7_9BIFI</name>
<organism evidence="1 2">
    <name type="scientific">Bifidobacterium catenulatum DSM 16992 = JCM 1194 = LMG 11043</name>
    <dbReference type="NCBI Taxonomy" id="566552"/>
    <lineage>
        <taxon>Bacteria</taxon>
        <taxon>Bacillati</taxon>
        <taxon>Actinomycetota</taxon>
        <taxon>Actinomycetes</taxon>
        <taxon>Bifidobacteriales</taxon>
        <taxon>Bifidobacteriaceae</taxon>
        <taxon>Bifidobacterium</taxon>
    </lineage>
</organism>
<reference evidence="1 2" key="2">
    <citation type="submission" date="2008-10" db="EMBL/GenBank/DDBJ databases">
        <authorList>
            <person name="Fulton L."/>
            <person name="Clifton S."/>
            <person name="Fulton B."/>
            <person name="Xu J."/>
            <person name="Minx P."/>
            <person name="Pepin K.H."/>
            <person name="Johnson M."/>
            <person name="Bhonagiri V."/>
            <person name="Nash W.E."/>
            <person name="Mardis E.R."/>
            <person name="Wilson R.K."/>
        </authorList>
    </citation>
    <scope>NUCLEOTIDE SEQUENCE [LARGE SCALE GENOMIC DNA]</scope>
    <source>
        <strain evidence="1 2">DSM 16992</strain>
    </source>
</reference>
<evidence type="ECO:0000313" key="2">
    <source>
        <dbReference type="Proteomes" id="UP000003882"/>
    </source>
</evidence>
<accession>B6XWR7</accession>
<gene>
    <name evidence="1" type="ORF">BIFCAT_01731</name>
</gene>
<comment type="caution">
    <text evidence="1">The sequence shown here is derived from an EMBL/GenBank/DDBJ whole genome shotgun (WGS) entry which is preliminary data.</text>
</comment>
<evidence type="ECO:0000313" key="1">
    <source>
        <dbReference type="EMBL" id="EEB21071.1"/>
    </source>
</evidence>